<comment type="subcellular location">
    <subcellularLocation>
        <location evidence="1">Membrane</location>
        <topology evidence="1">Multi-pass membrane protein</topology>
    </subcellularLocation>
</comment>
<dbReference type="Proteomes" id="UP000288669">
    <property type="component" value="Unassembled WGS sequence"/>
</dbReference>
<evidence type="ECO:0000256" key="1">
    <source>
        <dbReference type="ARBA" id="ARBA00004141"/>
    </source>
</evidence>
<dbReference type="PANTHER" id="PTHR13929:SF0">
    <property type="entry name" value="UBIA PRENYLTRANSFERASE DOMAIN-CONTAINING PROTEIN 1"/>
    <property type="match status" value="1"/>
</dbReference>
<keyword evidence="3" id="KW-0474">Menaquinone biosynthesis</keyword>
<evidence type="ECO:0000256" key="7">
    <source>
        <dbReference type="ARBA" id="ARBA00023136"/>
    </source>
</evidence>
<protein>
    <submittedName>
        <fullName evidence="9">1,4-dihydroxy-2-naphthoate polyprenyltransferase</fullName>
    </submittedName>
</protein>
<evidence type="ECO:0000256" key="8">
    <source>
        <dbReference type="SAM" id="Phobius"/>
    </source>
</evidence>
<dbReference type="AlphaFoldDB" id="A0A430AFX8"/>
<evidence type="ECO:0000313" key="9">
    <source>
        <dbReference type="EMBL" id="RSU06631.1"/>
    </source>
</evidence>
<gene>
    <name evidence="9" type="ORF">CBF30_10320</name>
</gene>
<feature type="transmembrane region" description="Helical" evidence="8">
    <location>
        <begin position="170"/>
        <end position="192"/>
    </location>
</feature>
<evidence type="ECO:0000256" key="5">
    <source>
        <dbReference type="ARBA" id="ARBA00022692"/>
    </source>
</evidence>
<feature type="transmembrane region" description="Helical" evidence="8">
    <location>
        <begin position="280"/>
        <end position="300"/>
    </location>
</feature>
<dbReference type="GO" id="GO:0004659">
    <property type="term" value="F:prenyltransferase activity"/>
    <property type="evidence" value="ECO:0007669"/>
    <property type="project" value="InterPro"/>
</dbReference>
<name>A0A430AFX8_9ENTE</name>
<dbReference type="InterPro" id="IPR026046">
    <property type="entry name" value="UBIAD1"/>
</dbReference>
<accession>A0A430AFX8</accession>
<keyword evidence="5 8" id="KW-0812">Transmembrane</keyword>
<evidence type="ECO:0000256" key="6">
    <source>
        <dbReference type="ARBA" id="ARBA00022989"/>
    </source>
</evidence>
<dbReference type="InterPro" id="IPR044878">
    <property type="entry name" value="UbiA_sf"/>
</dbReference>
<feature type="transmembrane region" description="Helical" evidence="8">
    <location>
        <begin position="114"/>
        <end position="133"/>
    </location>
</feature>
<sequence length="301" mass="34207">MNWKIFAELVEFKAKAASVFPFVIGMAYAWFHYKHIELMNMFLFFVAMFLFNMAVDILDNYMDYHHATEVHDYREKTNIIGREGLSLRLVRNMIIGFIGIAAILGLYLTIRTNGIVLILGIISFSVGIFYSSGPKPLSGLPVGEVLSGVTMGFLIPLICVYLNVSHLVQFSFSFFGNIFLMSLPAVFAIANLMLANNTCDLEEDVLNKRFTLVYYMGKPAAVRLFQLLAILPFITTTFSVFLGVVPRLLLFLWVIAPIIWRNTKQYSQRQIKLETFPLAIKNLILTVSVFSVLFVLGLFIY</sequence>
<evidence type="ECO:0000256" key="3">
    <source>
        <dbReference type="ARBA" id="ARBA00022428"/>
    </source>
</evidence>
<evidence type="ECO:0000256" key="2">
    <source>
        <dbReference type="ARBA" id="ARBA00004863"/>
    </source>
</evidence>
<evidence type="ECO:0000313" key="10">
    <source>
        <dbReference type="Proteomes" id="UP000288669"/>
    </source>
</evidence>
<dbReference type="UniPathway" id="UPA00079"/>
<comment type="caution">
    <text evidence="9">The sequence shown here is derived from an EMBL/GenBank/DDBJ whole genome shotgun (WGS) entry which is preliminary data.</text>
</comment>
<feature type="transmembrane region" description="Helical" evidence="8">
    <location>
        <begin position="39"/>
        <end position="58"/>
    </location>
</feature>
<organism evidence="9 10">
    <name type="scientific">Vagococcus entomophilus</name>
    <dbReference type="NCBI Taxonomy" id="1160095"/>
    <lineage>
        <taxon>Bacteria</taxon>
        <taxon>Bacillati</taxon>
        <taxon>Bacillota</taxon>
        <taxon>Bacilli</taxon>
        <taxon>Lactobacillales</taxon>
        <taxon>Enterococcaceae</taxon>
        <taxon>Vagococcus</taxon>
    </lineage>
</organism>
<feature type="transmembrane region" description="Helical" evidence="8">
    <location>
        <begin position="145"/>
        <end position="164"/>
    </location>
</feature>
<keyword evidence="7 8" id="KW-0472">Membrane</keyword>
<dbReference type="Pfam" id="PF01040">
    <property type="entry name" value="UbiA"/>
    <property type="match status" value="1"/>
</dbReference>
<dbReference type="RefSeq" id="WP_126826331.1">
    <property type="nucleotide sequence ID" value="NZ_JBHLWU010000001.1"/>
</dbReference>
<dbReference type="InterPro" id="IPR000537">
    <property type="entry name" value="UbiA_prenyltransferase"/>
</dbReference>
<dbReference type="GO" id="GO:0016020">
    <property type="term" value="C:membrane"/>
    <property type="evidence" value="ECO:0007669"/>
    <property type="project" value="UniProtKB-SubCell"/>
</dbReference>
<comment type="pathway">
    <text evidence="2">Quinol/quinone metabolism; menaquinone biosynthesis.</text>
</comment>
<proteinExistence type="predicted"/>
<keyword evidence="4 9" id="KW-0808">Transferase</keyword>
<evidence type="ECO:0000256" key="4">
    <source>
        <dbReference type="ARBA" id="ARBA00022679"/>
    </source>
</evidence>
<dbReference type="Gene3D" id="1.10.357.140">
    <property type="entry name" value="UbiA prenyltransferase"/>
    <property type="match status" value="1"/>
</dbReference>
<dbReference type="PANTHER" id="PTHR13929">
    <property type="entry name" value="1,4-DIHYDROXY-2-NAPHTHOATE OCTAPRENYLTRANSFERASE"/>
    <property type="match status" value="1"/>
</dbReference>
<feature type="transmembrane region" description="Helical" evidence="8">
    <location>
        <begin position="89"/>
        <end position="108"/>
    </location>
</feature>
<dbReference type="CDD" id="cd13962">
    <property type="entry name" value="PT_UbiA_UBIAD1"/>
    <property type="match status" value="1"/>
</dbReference>
<dbReference type="EMBL" id="NGJZ01000003">
    <property type="protein sequence ID" value="RSU06631.1"/>
    <property type="molecule type" value="Genomic_DNA"/>
</dbReference>
<keyword evidence="10" id="KW-1185">Reference proteome</keyword>
<keyword evidence="6 8" id="KW-1133">Transmembrane helix</keyword>
<feature type="transmembrane region" description="Helical" evidence="8">
    <location>
        <begin position="240"/>
        <end position="260"/>
    </location>
</feature>
<dbReference type="OrthoDB" id="9767568at2"/>
<reference evidence="9 10" key="1">
    <citation type="submission" date="2017-05" db="EMBL/GenBank/DDBJ databases">
        <title>Vagococcus spp. assemblies.</title>
        <authorList>
            <person name="Gulvik C.A."/>
        </authorList>
    </citation>
    <scope>NUCLEOTIDE SEQUENCE [LARGE SCALE GENOMIC DNA]</scope>
    <source>
        <strain evidence="9 10">DSM 24756</strain>
    </source>
</reference>
<dbReference type="GO" id="GO:0009234">
    <property type="term" value="P:menaquinone biosynthetic process"/>
    <property type="evidence" value="ECO:0007669"/>
    <property type="project" value="UniProtKB-UniPathway"/>
</dbReference>
<dbReference type="NCBIfam" id="NF004752">
    <property type="entry name" value="PRK06080.1-4"/>
    <property type="match status" value="1"/>
</dbReference>
<dbReference type="GO" id="GO:0042371">
    <property type="term" value="P:vitamin K biosynthetic process"/>
    <property type="evidence" value="ECO:0007669"/>
    <property type="project" value="TreeGrafter"/>
</dbReference>